<comment type="caution">
    <text evidence="2">The sequence shown here is derived from an EMBL/GenBank/DDBJ whole genome shotgun (WGS) entry which is preliminary data.</text>
</comment>
<protein>
    <recommendedName>
        <fullName evidence="1">F-box domain-containing protein</fullName>
    </recommendedName>
</protein>
<organism evidence="2 3">
    <name type="scientific">Rhodocollybia butyracea</name>
    <dbReference type="NCBI Taxonomy" id="206335"/>
    <lineage>
        <taxon>Eukaryota</taxon>
        <taxon>Fungi</taxon>
        <taxon>Dikarya</taxon>
        <taxon>Basidiomycota</taxon>
        <taxon>Agaricomycotina</taxon>
        <taxon>Agaricomycetes</taxon>
        <taxon>Agaricomycetidae</taxon>
        <taxon>Agaricales</taxon>
        <taxon>Marasmiineae</taxon>
        <taxon>Omphalotaceae</taxon>
        <taxon>Rhodocollybia</taxon>
    </lineage>
</organism>
<proteinExistence type="predicted"/>
<dbReference type="InterPro" id="IPR032675">
    <property type="entry name" value="LRR_dom_sf"/>
</dbReference>
<dbReference type="OrthoDB" id="2894845at2759"/>
<dbReference type="InterPro" id="IPR001810">
    <property type="entry name" value="F-box_dom"/>
</dbReference>
<dbReference type="PROSITE" id="PS50181">
    <property type="entry name" value="FBOX"/>
    <property type="match status" value="1"/>
</dbReference>
<dbReference type="EMBL" id="JADNRY010000487">
    <property type="protein sequence ID" value="KAF9048170.1"/>
    <property type="molecule type" value="Genomic_DNA"/>
</dbReference>
<dbReference type="Gene3D" id="3.80.10.10">
    <property type="entry name" value="Ribonuclease Inhibitor"/>
    <property type="match status" value="1"/>
</dbReference>
<name>A0A9P5TXU2_9AGAR</name>
<evidence type="ECO:0000313" key="2">
    <source>
        <dbReference type="EMBL" id="KAF9048170.1"/>
    </source>
</evidence>
<sequence length="437" mass="50289">MLTTLPEELLHPIVKYIAYKPHLPHERSKFRRVSGELRSLSVVDHRLRRICLPFLFANICIGTKIGAERLQNSCSYNRVLKLDRRAFRYGEMLKMIWQTLPSLKHLLTVDLEEFDVINITFLKAILDHPSVSSVLVRTPNDYLLDRFLPLDMSKFVFFDGDRRSTLETWLAQGARLLSLNVVDHEQLDEEFGLRTFQGLEVLNLFVHYCPVSFSWLPKFSSTHPHLRRLWINNRTRWDFFALSFISSLFEDSRNTRSYSISRVGLGRVTSGSQEWHVTGLTIVSTSSLKESCTLIASSFPDLELLELDLSVHETYSFDDILSALAPFSSLRTLSLSCVFGTLLFDKNGQPNHLIHEYDCIQVLARRVEDAVLSYISRLTQILTGLESCFISEYGQVDKDGIEGTWSLNGWLRVHNSRNIDREELRVYAGGNLISLHK</sequence>
<dbReference type="AlphaFoldDB" id="A0A9P5TXU2"/>
<evidence type="ECO:0000313" key="3">
    <source>
        <dbReference type="Proteomes" id="UP000772434"/>
    </source>
</evidence>
<gene>
    <name evidence="2" type="ORF">BDP27DRAFT_1516937</name>
</gene>
<accession>A0A9P5TXU2</accession>
<evidence type="ECO:0000259" key="1">
    <source>
        <dbReference type="PROSITE" id="PS50181"/>
    </source>
</evidence>
<dbReference type="Proteomes" id="UP000772434">
    <property type="component" value="Unassembled WGS sequence"/>
</dbReference>
<keyword evidence="3" id="KW-1185">Reference proteome</keyword>
<dbReference type="SUPFAM" id="SSF52047">
    <property type="entry name" value="RNI-like"/>
    <property type="match status" value="1"/>
</dbReference>
<feature type="domain" description="F-box" evidence="1">
    <location>
        <begin position="1"/>
        <end position="50"/>
    </location>
</feature>
<reference evidence="2" key="1">
    <citation type="submission" date="2020-11" db="EMBL/GenBank/DDBJ databases">
        <authorList>
            <consortium name="DOE Joint Genome Institute"/>
            <person name="Ahrendt S."/>
            <person name="Riley R."/>
            <person name="Andreopoulos W."/>
            <person name="Labutti K."/>
            <person name="Pangilinan J."/>
            <person name="Ruiz-Duenas F.J."/>
            <person name="Barrasa J.M."/>
            <person name="Sanchez-Garcia M."/>
            <person name="Camarero S."/>
            <person name="Miyauchi S."/>
            <person name="Serrano A."/>
            <person name="Linde D."/>
            <person name="Babiker R."/>
            <person name="Drula E."/>
            <person name="Ayuso-Fernandez I."/>
            <person name="Pacheco R."/>
            <person name="Padilla G."/>
            <person name="Ferreira P."/>
            <person name="Barriuso J."/>
            <person name="Kellner H."/>
            <person name="Castanera R."/>
            <person name="Alfaro M."/>
            <person name="Ramirez L."/>
            <person name="Pisabarro A.G."/>
            <person name="Kuo A."/>
            <person name="Tritt A."/>
            <person name="Lipzen A."/>
            <person name="He G."/>
            <person name="Yan M."/>
            <person name="Ng V."/>
            <person name="Cullen D."/>
            <person name="Martin F."/>
            <person name="Rosso M.-N."/>
            <person name="Henrissat B."/>
            <person name="Hibbett D."/>
            <person name="Martinez A.T."/>
            <person name="Grigoriev I.V."/>
        </authorList>
    </citation>
    <scope>NUCLEOTIDE SEQUENCE</scope>
    <source>
        <strain evidence="2">AH 40177</strain>
    </source>
</reference>